<gene>
    <name evidence="1" type="ORF">BDN72DRAFT_766553</name>
</gene>
<proteinExistence type="predicted"/>
<reference evidence="1 2" key="1">
    <citation type="journal article" date="2019" name="Nat. Ecol. Evol.">
        <title>Megaphylogeny resolves global patterns of mushroom evolution.</title>
        <authorList>
            <person name="Varga T."/>
            <person name="Krizsan K."/>
            <person name="Foldi C."/>
            <person name="Dima B."/>
            <person name="Sanchez-Garcia M."/>
            <person name="Sanchez-Ramirez S."/>
            <person name="Szollosi G.J."/>
            <person name="Szarkandi J.G."/>
            <person name="Papp V."/>
            <person name="Albert L."/>
            <person name="Andreopoulos W."/>
            <person name="Angelini C."/>
            <person name="Antonin V."/>
            <person name="Barry K.W."/>
            <person name="Bougher N.L."/>
            <person name="Buchanan P."/>
            <person name="Buyck B."/>
            <person name="Bense V."/>
            <person name="Catcheside P."/>
            <person name="Chovatia M."/>
            <person name="Cooper J."/>
            <person name="Damon W."/>
            <person name="Desjardin D."/>
            <person name="Finy P."/>
            <person name="Geml J."/>
            <person name="Haridas S."/>
            <person name="Hughes K."/>
            <person name="Justo A."/>
            <person name="Karasinski D."/>
            <person name="Kautmanova I."/>
            <person name="Kiss B."/>
            <person name="Kocsube S."/>
            <person name="Kotiranta H."/>
            <person name="LaButti K.M."/>
            <person name="Lechner B.E."/>
            <person name="Liimatainen K."/>
            <person name="Lipzen A."/>
            <person name="Lukacs Z."/>
            <person name="Mihaltcheva S."/>
            <person name="Morgado L.N."/>
            <person name="Niskanen T."/>
            <person name="Noordeloos M.E."/>
            <person name="Ohm R.A."/>
            <person name="Ortiz-Santana B."/>
            <person name="Ovrebo C."/>
            <person name="Racz N."/>
            <person name="Riley R."/>
            <person name="Savchenko A."/>
            <person name="Shiryaev A."/>
            <person name="Soop K."/>
            <person name="Spirin V."/>
            <person name="Szebenyi C."/>
            <person name="Tomsovsky M."/>
            <person name="Tulloss R.E."/>
            <person name="Uehling J."/>
            <person name="Grigoriev I.V."/>
            <person name="Vagvolgyi C."/>
            <person name="Papp T."/>
            <person name="Martin F.M."/>
            <person name="Miettinen O."/>
            <person name="Hibbett D.S."/>
            <person name="Nagy L.G."/>
        </authorList>
    </citation>
    <scope>NUCLEOTIDE SEQUENCE [LARGE SCALE GENOMIC DNA]</scope>
    <source>
        <strain evidence="1 2">NL-1719</strain>
    </source>
</reference>
<evidence type="ECO:0000313" key="1">
    <source>
        <dbReference type="EMBL" id="TFK70392.1"/>
    </source>
</evidence>
<dbReference type="Proteomes" id="UP000308600">
    <property type="component" value="Unassembled WGS sequence"/>
</dbReference>
<dbReference type="EMBL" id="ML208314">
    <property type="protein sequence ID" value="TFK70392.1"/>
    <property type="molecule type" value="Genomic_DNA"/>
</dbReference>
<keyword evidence="2" id="KW-1185">Reference proteome</keyword>
<organism evidence="1 2">
    <name type="scientific">Pluteus cervinus</name>
    <dbReference type="NCBI Taxonomy" id="181527"/>
    <lineage>
        <taxon>Eukaryota</taxon>
        <taxon>Fungi</taxon>
        <taxon>Dikarya</taxon>
        <taxon>Basidiomycota</taxon>
        <taxon>Agaricomycotina</taxon>
        <taxon>Agaricomycetes</taxon>
        <taxon>Agaricomycetidae</taxon>
        <taxon>Agaricales</taxon>
        <taxon>Pluteineae</taxon>
        <taxon>Pluteaceae</taxon>
        <taxon>Pluteus</taxon>
    </lineage>
</organism>
<evidence type="ECO:0000313" key="2">
    <source>
        <dbReference type="Proteomes" id="UP000308600"/>
    </source>
</evidence>
<protein>
    <submittedName>
        <fullName evidence="1">Phosphoglycerate mutase-like protein</fullName>
    </submittedName>
</protein>
<sequence>MSSEGDLLGVVVMTRHGDRQGFYQDPKTYTPTLTTVTPLGTQQEFQLGQLLRNLYLDPSSSSFIKGINYTLADQTQILARADAGGEAGVILDSAASLLQGLFPANENYTTSLANGTTVASPLGGIVDGRSLPVESVEPDNDISLEGWTSCGAFNDATNNFYNSAEFRTRGTEAADFLGQLPKYLDGRPVTLENMWNVFDFMLVQSIHNKAFKDALPETFLEQGRALANWHEYNVFTSSEIDGVGNIAGRTILPSVMEGFARIANETDPLKIMYMATSYKPFLSLFNMTGVASANPELAGFVNYAGAVVWEVRKSSDGGPVLRFNFKNGTADNSFKQYNFMDSTGDVSLATFVNHVAPATINSTATWCGICGNVQDRGCGALVQAENVGRMKALPAGLSVADAGALGAGVALAFSLCVISLLACLGFVSLGRRQKYPPSVRNSDLVK</sequence>
<name>A0ACD3AYE7_9AGAR</name>
<accession>A0ACD3AYE7</accession>